<organism evidence="2 3">
    <name type="scientific">Marinicrinis lubricantis</name>
    <dbReference type="NCBI Taxonomy" id="2086470"/>
    <lineage>
        <taxon>Bacteria</taxon>
        <taxon>Bacillati</taxon>
        <taxon>Bacillota</taxon>
        <taxon>Bacilli</taxon>
        <taxon>Bacillales</taxon>
        <taxon>Paenibacillaceae</taxon>
    </lineage>
</organism>
<evidence type="ECO:0000313" key="2">
    <source>
        <dbReference type="EMBL" id="MFC5987486.1"/>
    </source>
</evidence>
<dbReference type="PROSITE" id="PS51186">
    <property type="entry name" value="GNAT"/>
    <property type="match status" value="1"/>
</dbReference>
<dbReference type="Pfam" id="PF00583">
    <property type="entry name" value="Acetyltransf_1"/>
    <property type="match status" value="1"/>
</dbReference>
<accession>A0ABW1IQY5</accession>
<keyword evidence="2" id="KW-0012">Acyltransferase</keyword>
<evidence type="ECO:0000259" key="1">
    <source>
        <dbReference type="PROSITE" id="PS51186"/>
    </source>
</evidence>
<evidence type="ECO:0000313" key="3">
    <source>
        <dbReference type="Proteomes" id="UP001596250"/>
    </source>
</evidence>
<comment type="caution">
    <text evidence="2">The sequence shown here is derived from an EMBL/GenBank/DDBJ whole genome shotgun (WGS) entry which is preliminary data.</text>
</comment>
<gene>
    <name evidence="2" type="ORF">ACFPXP_13855</name>
</gene>
<dbReference type="SUPFAM" id="SSF55729">
    <property type="entry name" value="Acyl-CoA N-acyltransferases (Nat)"/>
    <property type="match status" value="1"/>
</dbReference>
<protein>
    <submittedName>
        <fullName evidence="2">GNAT family N-acetyltransferase</fullName>
        <ecNumber evidence="2">2.3.-.-</ecNumber>
    </submittedName>
</protein>
<keyword evidence="3" id="KW-1185">Reference proteome</keyword>
<dbReference type="EMBL" id="JBHSQV010000164">
    <property type="protein sequence ID" value="MFC5987486.1"/>
    <property type="molecule type" value="Genomic_DNA"/>
</dbReference>
<dbReference type="EC" id="2.3.-.-" evidence="2"/>
<keyword evidence="2" id="KW-0808">Transferase</keyword>
<sequence>MYKDENGWLAGHDRFRIVAVNEHDRVIGYGISWRAPWTAAGELNHLLVVDPDARNQQVGSTLYREMEQWAGEVGASKLNFEVDDDDNG</sequence>
<dbReference type="Proteomes" id="UP001596250">
    <property type="component" value="Unassembled WGS sequence"/>
</dbReference>
<name>A0ABW1IQY5_9BACL</name>
<dbReference type="RefSeq" id="WP_379894878.1">
    <property type="nucleotide sequence ID" value="NZ_CBCSCT010000039.1"/>
</dbReference>
<dbReference type="InterPro" id="IPR016181">
    <property type="entry name" value="Acyl_CoA_acyltransferase"/>
</dbReference>
<dbReference type="CDD" id="cd04301">
    <property type="entry name" value="NAT_SF"/>
    <property type="match status" value="1"/>
</dbReference>
<proteinExistence type="predicted"/>
<dbReference type="GO" id="GO:0016746">
    <property type="term" value="F:acyltransferase activity"/>
    <property type="evidence" value="ECO:0007669"/>
    <property type="project" value="UniProtKB-KW"/>
</dbReference>
<reference evidence="3" key="1">
    <citation type="journal article" date="2019" name="Int. J. Syst. Evol. Microbiol.">
        <title>The Global Catalogue of Microorganisms (GCM) 10K type strain sequencing project: providing services to taxonomists for standard genome sequencing and annotation.</title>
        <authorList>
            <consortium name="The Broad Institute Genomics Platform"/>
            <consortium name="The Broad Institute Genome Sequencing Center for Infectious Disease"/>
            <person name="Wu L."/>
            <person name="Ma J."/>
        </authorList>
    </citation>
    <scope>NUCLEOTIDE SEQUENCE [LARGE SCALE GENOMIC DNA]</scope>
    <source>
        <strain evidence="3">CCM 8749</strain>
    </source>
</reference>
<dbReference type="Gene3D" id="3.40.630.30">
    <property type="match status" value="1"/>
</dbReference>
<feature type="domain" description="N-acetyltransferase" evidence="1">
    <location>
        <begin position="1"/>
        <end position="88"/>
    </location>
</feature>
<dbReference type="InterPro" id="IPR000182">
    <property type="entry name" value="GNAT_dom"/>
</dbReference>